<accession>A0A9D4WWG9</accession>
<name>A0A9D4WWG9_PEA</name>
<reference evidence="1 2" key="1">
    <citation type="journal article" date="2022" name="Nat. Genet.">
        <title>Improved pea reference genome and pan-genome highlight genomic features and evolutionary characteristics.</title>
        <authorList>
            <person name="Yang T."/>
            <person name="Liu R."/>
            <person name="Luo Y."/>
            <person name="Hu S."/>
            <person name="Wang D."/>
            <person name="Wang C."/>
            <person name="Pandey M.K."/>
            <person name="Ge S."/>
            <person name="Xu Q."/>
            <person name="Li N."/>
            <person name="Li G."/>
            <person name="Huang Y."/>
            <person name="Saxena R.K."/>
            <person name="Ji Y."/>
            <person name="Li M."/>
            <person name="Yan X."/>
            <person name="He Y."/>
            <person name="Liu Y."/>
            <person name="Wang X."/>
            <person name="Xiang C."/>
            <person name="Varshney R.K."/>
            <person name="Ding H."/>
            <person name="Gao S."/>
            <person name="Zong X."/>
        </authorList>
    </citation>
    <scope>NUCLEOTIDE SEQUENCE [LARGE SCALE GENOMIC DNA]</scope>
    <source>
        <strain evidence="1 2">cv. Zhongwan 6</strain>
    </source>
</reference>
<dbReference type="Gramene" id="Psat05G0483300-T1">
    <property type="protein sequence ID" value="KAI5409174.1"/>
    <property type="gene ID" value="KIW84_054833"/>
</dbReference>
<organism evidence="1 2">
    <name type="scientific">Pisum sativum</name>
    <name type="common">Garden pea</name>
    <name type="synonym">Lathyrus oleraceus</name>
    <dbReference type="NCBI Taxonomy" id="3888"/>
    <lineage>
        <taxon>Eukaryota</taxon>
        <taxon>Viridiplantae</taxon>
        <taxon>Streptophyta</taxon>
        <taxon>Embryophyta</taxon>
        <taxon>Tracheophyta</taxon>
        <taxon>Spermatophyta</taxon>
        <taxon>Magnoliopsida</taxon>
        <taxon>eudicotyledons</taxon>
        <taxon>Gunneridae</taxon>
        <taxon>Pentapetalae</taxon>
        <taxon>rosids</taxon>
        <taxon>fabids</taxon>
        <taxon>Fabales</taxon>
        <taxon>Fabaceae</taxon>
        <taxon>Papilionoideae</taxon>
        <taxon>50 kb inversion clade</taxon>
        <taxon>NPAAA clade</taxon>
        <taxon>Hologalegina</taxon>
        <taxon>IRL clade</taxon>
        <taxon>Fabeae</taxon>
        <taxon>Lathyrus</taxon>
    </lineage>
</organism>
<gene>
    <name evidence="1" type="ORF">KIW84_054833</name>
</gene>
<dbReference type="EMBL" id="JAMSHJ010000005">
    <property type="protein sequence ID" value="KAI5409174.1"/>
    <property type="molecule type" value="Genomic_DNA"/>
</dbReference>
<comment type="caution">
    <text evidence="1">The sequence shown here is derived from an EMBL/GenBank/DDBJ whole genome shotgun (WGS) entry which is preliminary data.</text>
</comment>
<protein>
    <submittedName>
        <fullName evidence="1">Uncharacterized protein</fullName>
    </submittedName>
</protein>
<dbReference type="AlphaFoldDB" id="A0A9D4WWG9"/>
<evidence type="ECO:0000313" key="1">
    <source>
        <dbReference type="EMBL" id="KAI5409174.1"/>
    </source>
</evidence>
<evidence type="ECO:0000313" key="2">
    <source>
        <dbReference type="Proteomes" id="UP001058974"/>
    </source>
</evidence>
<sequence length="161" mass="17968">MDTTSQPASLPVASTQVSPSLMIAIVNSVQESSCLHFFFKIGHKLDEKNFHLWRQQIEPHINVYGLMECVKQTRPRARQLCVELCALTLDNSSVQEYFHKICTIVYALASFGNSISASHHIDVILKVSHDILLEGQVGKDGVYEFPSLTQASNVLKPKSLL</sequence>
<keyword evidence="2" id="KW-1185">Reference proteome</keyword>
<dbReference type="Proteomes" id="UP001058974">
    <property type="component" value="Chromosome 5"/>
</dbReference>
<proteinExistence type="predicted"/>